<protein>
    <submittedName>
        <fullName evidence="1">Uncharacterized protein</fullName>
    </submittedName>
</protein>
<sequence>MGNSSSTSSAPPPPAQGLPGQNSGFVFRCGQYAFWCVDMDEEVAKYIRSTMQVSGNRSQKYTLTGGIMEFNFQRMDIYNKTVKFWTKEFTRYGLKYGANH</sequence>
<dbReference type="Proteomes" id="UP000823405">
    <property type="component" value="Unassembled WGS sequence"/>
</dbReference>
<proteinExistence type="predicted"/>
<name>A0A9P6QL96_9FUNG</name>
<organism evidence="1 2">
    <name type="scientific">Linnemannia gamsii</name>
    <dbReference type="NCBI Taxonomy" id="64522"/>
    <lineage>
        <taxon>Eukaryota</taxon>
        <taxon>Fungi</taxon>
        <taxon>Fungi incertae sedis</taxon>
        <taxon>Mucoromycota</taxon>
        <taxon>Mortierellomycotina</taxon>
        <taxon>Mortierellomycetes</taxon>
        <taxon>Mortierellales</taxon>
        <taxon>Mortierellaceae</taxon>
        <taxon>Linnemannia</taxon>
    </lineage>
</organism>
<gene>
    <name evidence="1" type="ORF">BGZ97_009302</name>
</gene>
<accession>A0A9P6QL96</accession>
<evidence type="ECO:0000313" key="1">
    <source>
        <dbReference type="EMBL" id="KAG0281238.1"/>
    </source>
</evidence>
<keyword evidence="2" id="KW-1185">Reference proteome</keyword>
<comment type="caution">
    <text evidence="1">The sequence shown here is derived from an EMBL/GenBank/DDBJ whole genome shotgun (WGS) entry which is preliminary data.</text>
</comment>
<reference evidence="1" key="1">
    <citation type="journal article" date="2020" name="Fungal Divers.">
        <title>Resolving the Mortierellaceae phylogeny through synthesis of multi-gene phylogenetics and phylogenomics.</title>
        <authorList>
            <person name="Vandepol N."/>
            <person name="Liber J."/>
            <person name="Desiro A."/>
            <person name="Na H."/>
            <person name="Kennedy M."/>
            <person name="Barry K."/>
            <person name="Grigoriev I.V."/>
            <person name="Miller A.N."/>
            <person name="O'Donnell K."/>
            <person name="Stajich J.E."/>
            <person name="Bonito G."/>
        </authorList>
    </citation>
    <scope>NUCLEOTIDE SEQUENCE</scope>
    <source>
        <strain evidence="1">NVP60</strain>
    </source>
</reference>
<dbReference type="AlphaFoldDB" id="A0A9P6QL96"/>
<dbReference type="EMBL" id="JAAAIN010004425">
    <property type="protein sequence ID" value="KAG0281238.1"/>
    <property type="molecule type" value="Genomic_DNA"/>
</dbReference>
<evidence type="ECO:0000313" key="2">
    <source>
        <dbReference type="Proteomes" id="UP000823405"/>
    </source>
</evidence>